<keyword evidence="1" id="KW-0472">Membrane</keyword>
<evidence type="ECO:0000313" key="3">
    <source>
        <dbReference type="Proteomes" id="UP000287022"/>
    </source>
</evidence>
<keyword evidence="1" id="KW-1133">Transmembrane helix</keyword>
<keyword evidence="3" id="KW-1185">Reference proteome</keyword>
<accession>A0A432Z8H7</accession>
<keyword evidence="1" id="KW-0812">Transmembrane</keyword>
<dbReference type="AlphaFoldDB" id="A0A432Z8H7"/>
<organism evidence="2 3">
    <name type="scientific">Pseudidiomarina sediminum</name>
    <dbReference type="NCBI Taxonomy" id="431675"/>
    <lineage>
        <taxon>Bacteria</taxon>
        <taxon>Pseudomonadati</taxon>
        <taxon>Pseudomonadota</taxon>
        <taxon>Gammaproteobacteria</taxon>
        <taxon>Alteromonadales</taxon>
        <taxon>Idiomarinaceae</taxon>
        <taxon>Pseudidiomarina</taxon>
    </lineage>
</organism>
<dbReference type="EMBL" id="PIQE01000001">
    <property type="protein sequence ID" value="RUO74184.1"/>
    <property type="molecule type" value="Genomic_DNA"/>
</dbReference>
<name>A0A432Z8H7_9GAMM</name>
<sequence>MLLRRKPTAGYVFIIINRPLILPAFVMVGQVLSHLHFRNDSTSYRSLVIFVCTFSTQLQQ</sequence>
<comment type="caution">
    <text evidence="2">The sequence shown here is derived from an EMBL/GenBank/DDBJ whole genome shotgun (WGS) entry which is preliminary data.</text>
</comment>
<reference evidence="3" key="1">
    <citation type="journal article" date="2018" name="Front. Microbiol.">
        <title>Genome-Based Analysis Reveals the Taxonomy and Diversity of the Family Idiomarinaceae.</title>
        <authorList>
            <person name="Liu Y."/>
            <person name="Lai Q."/>
            <person name="Shao Z."/>
        </authorList>
    </citation>
    <scope>NUCLEOTIDE SEQUENCE [LARGE SCALE GENOMIC DNA]</scope>
    <source>
        <strain evidence="3">c121</strain>
    </source>
</reference>
<proteinExistence type="predicted"/>
<evidence type="ECO:0000256" key="1">
    <source>
        <dbReference type="SAM" id="Phobius"/>
    </source>
</evidence>
<evidence type="ECO:0000313" key="2">
    <source>
        <dbReference type="EMBL" id="RUO74184.1"/>
    </source>
</evidence>
<dbReference type="Proteomes" id="UP000287022">
    <property type="component" value="Unassembled WGS sequence"/>
</dbReference>
<feature type="transmembrane region" description="Helical" evidence="1">
    <location>
        <begin position="12"/>
        <end position="32"/>
    </location>
</feature>
<protein>
    <submittedName>
        <fullName evidence="2">Uncharacterized protein</fullName>
    </submittedName>
</protein>
<gene>
    <name evidence="2" type="ORF">CWI80_02175</name>
</gene>